<gene>
    <name evidence="2" type="ORF">RBB75_17920</name>
</gene>
<dbReference type="EMBL" id="CP132932">
    <property type="protein sequence ID" value="XCB26284.1"/>
    <property type="molecule type" value="Genomic_DNA"/>
</dbReference>
<evidence type="ECO:0000256" key="1">
    <source>
        <dbReference type="SAM" id="MobiDB-lite"/>
    </source>
</evidence>
<reference evidence="2" key="1">
    <citation type="submission" date="2023-08" db="EMBL/GenBank/DDBJ databases">
        <authorList>
            <person name="Messyasz A."/>
            <person name="Mannisto M.K."/>
            <person name="Kerkhof L.J."/>
            <person name="Haggblom M."/>
        </authorList>
    </citation>
    <scope>NUCLEOTIDE SEQUENCE</scope>
    <source>
        <strain evidence="2">M8UP23</strain>
    </source>
</reference>
<sequence length="41" mass="4482">MDRLTNNLAPGTFHQPPLRELQIDPAGIRRTSSSGSSLSIF</sequence>
<dbReference type="KEGG" id="temp:RBB75_17920"/>
<proteinExistence type="predicted"/>
<evidence type="ECO:0000313" key="2">
    <source>
        <dbReference type="EMBL" id="XCB26284.1"/>
    </source>
</evidence>
<dbReference type="AlphaFoldDB" id="A0AAU7ZBI3"/>
<feature type="region of interest" description="Disordered" evidence="1">
    <location>
        <begin position="1"/>
        <end position="41"/>
    </location>
</feature>
<accession>A0AAU7ZBI3</accession>
<organism evidence="2">
    <name type="scientific">Tunturiibacter empetritectus</name>
    <dbReference type="NCBI Taxonomy" id="3069691"/>
    <lineage>
        <taxon>Bacteria</taxon>
        <taxon>Pseudomonadati</taxon>
        <taxon>Acidobacteriota</taxon>
        <taxon>Terriglobia</taxon>
        <taxon>Terriglobales</taxon>
        <taxon>Acidobacteriaceae</taxon>
        <taxon>Tunturiibacter</taxon>
    </lineage>
</organism>
<reference evidence="2" key="2">
    <citation type="journal article" date="2024" name="Environ. Microbiol.">
        <title>Genome analysis and description of Tunturibacter gen. nov. expands the diversity of Terriglobia in tundra soils.</title>
        <authorList>
            <person name="Messyasz A."/>
            <person name="Mannisto M.K."/>
            <person name="Kerkhof L.J."/>
            <person name="Haggblom M.M."/>
        </authorList>
    </citation>
    <scope>NUCLEOTIDE SEQUENCE</scope>
    <source>
        <strain evidence="2">M8UP23</strain>
    </source>
</reference>
<protein>
    <submittedName>
        <fullName evidence="2">Uncharacterized protein</fullName>
    </submittedName>
</protein>
<dbReference type="RefSeq" id="WP_353068867.1">
    <property type="nucleotide sequence ID" value="NZ_CP132932.1"/>
</dbReference>
<feature type="compositionally biased region" description="Low complexity" evidence="1">
    <location>
        <begin position="32"/>
        <end position="41"/>
    </location>
</feature>
<name>A0AAU7ZBI3_9BACT</name>